<protein>
    <submittedName>
        <fullName evidence="3">DUF1778 domain-containing protein</fullName>
    </submittedName>
</protein>
<dbReference type="AlphaFoldDB" id="A0A6C2CCN2"/>
<dbReference type="InterPro" id="IPR010985">
    <property type="entry name" value="Ribbon_hlx_hlx"/>
</dbReference>
<dbReference type="Proteomes" id="UP000389128">
    <property type="component" value="Unassembled WGS sequence"/>
</dbReference>
<sequence length="144" mass="15898">MAPCKLINNKGRKSCASVSSVYFYFYFIKRGFQMANTRLLDAASVSRGRITARVPQNVIEVLETAATMVGSTLNQFVTQAAVEKAEKIIESERIIRMSAATATWFFDLIDNPPPPSPALAKAFERYHARKIENAGSNSTFNVSA</sequence>
<dbReference type="SUPFAM" id="SSF47598">
    <property type="entry name" value="Ribbon-helix-helix"/>
    <property type="match status" value="1"/>
</dbReference>
<dbReference type="Pfam" id="PF08681">
    <property type="entry name" value="TacA1"/>
    <property type="match status" value="1"/>
</dbReference>
<keyword evidence="1" id="KW-1277">Toxin-antitoxin system</keyword>
<dbReference type="InterPro" id="IPR013321">
    <property type="entry name" value="Arc_rbn_hlx_hlx"/>
</dbReference>
<evidence type="ECO:0000256" key="2">
    <source>
        <dbReference type="ARBA" id="ARBA00049988"/>
    </source>
</evidence>
<evidence type="ECO:0000256" key="1">
    <source>
        <dbReference type="ARBA" id="ARBA00022649"/>
    </source>
</evidence>
<dbReference type="EMBL" id="SDKK01000037">
    <property type="protein sequence ID" value="TYC51800.1"/>
    <property type="molecule type" value="Genomic_DNA"/>
</dbReference>
<keyword evidence="4" id="KW-1185">Reference proteome</keyword>
<dbReference type="InterPro" id="IPR014795">
    <property type="entry name" value="TacA_1-like"/>
</dbReference>
<dbReference type="GO" id="GO:0006355">
    <property type="term" value="P:regulation of DNA-templated transcription"/>
    <property type="evidence" value="ECO:0007669"/>
    <property type="project" value="InterPro"/>
</dbReference>
<proteinExistence type="inferred from homology"/>
<comment type="caution">
    <text evidence="3">The sequence shown here is derived from an EMBL/GenBank/DDBJ whole genome shotgun (WGS) entry which is preliminary data.</text>
</comment>
<evidence type="ECO:0000313" key="3">
    <source>
        <dbReference type="EMBL" id="TYC51800.1"/>
    </source>
</evidence>
<dbReference type="PANTHER" id="PTHR35401:SF2">
    <property type="entry name" value="ABC-TYPE TRANSPORT SYSTEM"/>
    <property type="match status" value="1"/>
</dbReference>
<gene>
    <name evidence="3" type="ORF">ETQ85_23565</name>
</gene>
<dbReference type="OrthoDB" id="5297731at2"/>
<comment type="similarity">
    <text evidence="2">Belongs to the TacA antitoxin family.</text>
</comment>
<dbReference type="PANTHER" id="PTHR35401">
    <property type="entry name" value="COPG FAMILY HELIX-TURN-HELIX PROTEIN-RELATED-RELATED"/>
    <property type="match status" value="1"/>
</dbReference>
<dbReference type="Gene3D" id="1.20.890.30">
    <property type="entry name" value="VCA0319-like"/>
    <property type="match status" value="1"/>
</dbReference>
<dbReference type="Gene3D" id="1.10.1220.10">
    <property type="entry name" value="Met repressor-like"/>
    <property type="match status" value="1"/>
</dbReference>
<evidence type="ECO:0000313" key="4">
    <source>
        <dbReference type="Proteomes" id="UP000389128"/>
    </source>
</evidence>
<name>A0A6C2CCN2_9RHOO</name>
<reference evidence="3 4" key="1">
    <citation type="submission" date="2019-01" db="EMBL/GenBank/DDBJ databases">
        <title>Zoogloea oleivorans genome sequencing and assembly.</title>
        <authorList>
            <person name="Tancsics A."/>
            <person name="Farkas M."/>
            <person name="Kriszt B."/>
            <person name="Maroti G."/>
            <person name="Horvath B."/>
        </authorList>
    </citation>
    <scope>NUCLEOTIDE SEQUENCE [LARGE SCALE GENOMIC DNA]</scope>
    <source>
        <strain evidence="3 4">Buc</strain>
    </source>
</reference>
<accession>A0A6C2CCN2</accession>
<organism evidence="3 4">
    <name type="scientific">Zoogloea oleivorans</name>
    <dbReference type="NCBI Taxonomy" id="1552750"/>
    <lineage>
        <taxon>Bacteria</taxon>
        <taxon>Pseudomonadati</taxon>
        <taxon>Pseudomonadota</taxon>
        <taxon>Betaproteobacteria</taxon>
        <taxon>Rhodocyclales</taxon>
        <taxon>Zoogloeaceae</taxon>
        <taxon>Zoogloea</taxon>
    </lineage>
</organism>